<dbReference type="EMBL" id="CABEEZ010000021">
    <property type="protein sequence ID" value="VTR20659.1"/>
    <property type="molecule type" value="Genomic_DNA"/>
</dbReference>
<protein>
    <submittedName>
        <fullName evidence="2">Outer membrane usher protein papC</fullName>
    </submittedName>
</protein>
<organism evidence="2">
    <name type="scientific">Serratia fonticola</name>
    <dbReference type="NCBI Taxonomy" id="47917"/>
    <lineage>
        <taxon>Bacteria</taxon>
        <taxon>Pseudomonadati</taxon>
        <taxon>Pseudomonadota</taxon>
        <taxon>Gammaproteobacteria</taxon>
        <taxon>Enterobacterales</taxon>
        <taxon>Yersiniaceae</taxon>
        <taxon>Serratia</taxon>
    </lineage>
</organism>
<dbReference type="Gene3D" id="2.60.40.3110">
    <property type="match status" value="1"/>
</dbReference>
<name>A0A4U9TPC8_SERFO</name>
<reference evidence="2" key="1">
    <citation type="submission" date="2019-05" db="EMBL/GenBank/DDBJ databases">
        <authorList>
            <consortium name="Pathogen Informatics"/>
        </authorList>
    </citation>
    <scope>NUCLEOTIDE SEQUENCE [LARGE SCALE GENOMIC DNA]</scope>
    <source>
        <strain evidence="2">NCTC12965</strain>
    </source>
</reference>
<dbReference type="InterPro" id="IPR000015">
    <property type="entry name" value="Fimb_usher"/>
</dbReference>
<dbReference type="GO" id="GO:0009279">
    <property type="term" value="C:cell outer membrane"/>
    <property type="evidence" value="ECO:0007669"/>
    <property type="project" value="TreeGrafter"/>
</dbReference>
<accession>A0A4U9TPC8</accession>
<dbReference type="AlphaFoldDB" id="A0A4U9TPC8"/>
<dbReference type="PANTHER" id="PTHR30451:SF10">
    <property type="entry name" value="OUTER MEMBRANE USHER PROTEIN YFCU-RELATED"/>
    <property type="match status" value="1"/>
</dbReference>
<evidence type="ECO:0000313" key="2">
    <source>
        <dbReference type="EMBL" id="VTR20659.1"/>
    </source>
</evidence>
<dbReference type="GO" id="GO:0015473">
    <property type="term" value="F:fimbrial usher porin activity"/>
    <property type="evidence" value="ECO:0007669"/>
    <property type="project" value="InterPro"/>
</dbReference>
<proteinExistence type="predicted"/>
<evidence type="ECO:0000256" key="1">
    <source>
        <dbReference type="SAM" id="MobiDB-lite"/>
    </source>
</evidence>
<dbReference type="GO" id="GO:0009297">
    <property type="term" value="P:pilus assembly"/>
    <property type="evidence" value="ECO:0007669"/>
    <property type="project" value="InterPro"/>
</dbReference>
<feature type="region of interest" description="Disordered" evidence="1">
    <location>
        <begin position="71"/>
        <end position="95"/>
    </location>
</feature>
<gene>
    <name evidence="2" type="primary">papC_10</name>
    <name evidence="2" type="ORF">NCTC12965_01073</name>
</gene>
<dbReference type="PANTHER" id="PTHR30451">
    <property type="entry name" value="OUTER MEMBRANE USHER PROTEIN"/>
    <property type="match status" value="1"/>
</dbReference>
<dbReference type="Pfam" id="PF00577">
    <property type="entry name" value="Usher"/>
    <property type="match status" value="1"/>
</dbReference>
<sequence length="95" mass="10104">MASGPFRIQDINDSVSGELNVRVEEQDGSVQQFVVNTASIPYLTRPGSVRFKLAAGKPSDWEHHSRAARYSAPVNFPGGSATAGRCTGRASGRGL</sequence>